<organism evidence="1 2">
    <name type="scientific">Sulfobacillus thermotolerans</name>
    <dbReference type="NCBI Taxonomy" id="338644"/>
    <lineage>
        <taxon>Bacteria</taxon>
        <taxon>Bacillati</taxon>
        <taxon>Bacillota</taxon>
        <taxon>Clostridia</taxon>
        <taxon>Eubacteriales</taxon>
        <taxon>Clostridiales Family XVII. Incertae Sedis</taxon>
        <taxon>Sulfobacillus</taxon>
    </lineage>
</organism>
<protein>
    <submittedName>
        <fullName evidence="1">Uncharacterized protein</fullName>
    </submittedName>
</protein>
<gene>
    <name evidence="1" type="ORF">BXT84_15600</name>
</gene>
<accession>A0ABM6RUR4</accession>
<dbReference type="RefSeq" id="WP_103375916.1">
    <property type="nucleotide sequence ID" value="NZ_CP133983.1"/>
</dbReference>
<dbReference type="Proteomes" id="UP000325292">
    <property type="component" value="Chromosome"/>
</dbReference>
<dbReference type="EMBL" id="CP019454">
    <property type="protein sequence ID" value="AUW95208.1"/>
    <property type="molecule type" value="Genomic_DNA"/>
</dbReference>
<keyword evidence="2" id="KW-1185">Reference proteome</keyword>
<proteinExistence type="predicted"/>
<reference evidence="1 2" key="1">
    <citation type="journal article" date="2019" name="Sci. Rep.">
        <title>Sulfobacillus thermotolerans: new insights into resistance and metabolic capacities of acidophilic chemolithotrophs.</title>
        <authorList>
            <person name="Panyushkina A.E."/>
            <person name="Babenko V.V."/>
            <person name="Nikitina A.S."/>
            <person name="Selezneva O.V."/>
            <person name="Tsaplina I.A."/>
            <person name="Letarova M.A."/>
            <person name="Kostryukova E.S."/>
            <person name="Letarov A.V."/>
        </authorList>
    </citation>
    <scope>NUCLEOTIDE SEQUENCE [LARGE SCALE GENOMIC DNA]</scope>
    <source>
        <strain evidence="1 2">Kr1</strain>
    </source>
</reference>
<evidence type="ECO:0000313" key="2">
    <source>
        <dbReference type="Proteomes" id="UP000325292"/>
    </source>
</evidence>
<sequence length="64" mass="7442">MTPDALYRQALADLLDEEEEAGGVWFDPEAAWAFYVLWQMLWLPTIQGMSPGLRRVWMAQCRPL</sequence>
<name>A0ABM6RUR4_9FIRM</name>
<evidence type="ECO:0000313" key="1">
    <source>
        <dbReference type="EMBL" id="AUW95208.1"/>
    </source>
</evidence>